<accession>A0A8J7BXF2</accession>
<evidence type="ECO:0000313" key="2">
    <source>
        <dbReference type="Proteomes" id="UP000629098"/>
    </source>
</evidence>
<comment type="caution">
    <text evidence="1">The sequence shown here is derived from an EMBL/GenBank/DDBJ whole genome shotgun (WGS) entry which is preliminary data.</text>
</comment>
<sequence>MSTQYIEIQRFYAKLEQMLRQEVKDCFPYDWHEDYITRRIMSEYRKKFKTIQMLDAFSTSLKIESSSYKLTGKNENKFGDIAFIVRIQYPDKYLEGVAFLEAKKIHQVEYSFDAIRDEQLKRIASNAPHSSLLMYDHRPIHQYFPFLTESIFSLLEQYTHTAVIPINLVNSINEKNEKLYRFSLPFSYQIIFRYLRGLDLEFSPEALKIAKGYNRQLGTPQYVVVISVAYGEVNNPDFQEVNNNIFISIDSIDSIEF</sequence>
<dbReference type="AlphaFoldDB" id="A0A8J7BXF2"/>
<protein>
    <submittedName>
        <fullName evidence="1">Uncharacterized protein</fullName>
    </submittedName>
</protein>
<evidence type="ECO:0000313" key="1">
    <source>
        <dbReference type="EMBL" id="MBD2773702.1"/>
    </source>
</evidence>
<keyword evidence="2" id="KW-1185">Reference proteome</keyword>
<proteinExistence type="predicted"/>
<name>A0A8J7BXF2_9CYAN</name>
<dbReference type="EMBL" id="JACXAE010000057">
    <property type="protein sequence ID" value="MBD2773702.1"/>
    <property type="molecule type" value="Genomic_DNA"/>
</dbReference>
<reference evidence="1" key="1">
    <citation type="submission" date="2020-09" db="EMBL/GenBank/DDBJ databases">
        <title>Iningainema tapete sp. nov. (Scytonemataceae, Cyanobacteria) from greenhouses in central Florida (USA) produces two types of nodularin with biosynthetic potential for microcystin-LR and anabaenopeptins.</title>
        <authorList>
            <person name="Berthold D.E."/>
            <person name="Lefler F.W."/>
            <person name="Huang I.-S."/>
            <person name="Abdulla H."/>
            <person name="Zimba P.V."/>
            <person name="Laughinghouse H.D. IV."/>
        </authorList>
    </citation>
    <scope>NUCLEOTIDE SEQUENCE</scope>
    <source>
        <strain evidence="1">BLCCT55</strain>
    </source>
</reference>
<dbReference type="Proteomes" id="UP000629098">
    <property type="component" value="Unassembled WGS sequence"/>
</dbReference>
<gene>
    <name evidence="1" type="ORF">ICL16_16880</name>
</gene>
<dbReference type="RefSeq" id="WP_190829795.1">
    <property type="nucleotide sequence ID" value="NZ_CAWPPI010000057.1"/>
</dbReference>
<organism evidence="1 2">
    <name type="scientific">Iningainema tapete BLCC-T55</name>
    <dbReference type="NCBI Taxonomy" id="2748662"/>
    <lineage>
        <taxon>Bacteria</taxon>
        <taxon>Bacillati</taxon>
        <taxon>Cyanobacteriota</taxon>
        <taxon>Cyanophyceae</taxon>
        <taxon>Nostocales</taxon>
        <taxon>Scytonemataceae</taxon>
        <taxon>Iningainema tapete</taxon>
    </lineage>
</organism>